<dbReference type="EMBL" id="JARJFB010000105">
    <property type="protein sequence ID" value="MEA0971272.1"/>
    <property type="molecule type" value="Genomic_DNA"/>
</dbReference>
<dbReference type="InterPro" id="IPR001991">
    <property type="entry name" value="Na-dicarboxylate_symporter"/>
</dbReference>
<evidence type="ECO:0000256" key="6">
    <source>
        <dbReference type="SAM" id="Phobius"/>
    </source>
</evidence>
<comment type="caution">
    <text evidence="7">The sequence shown here is derived from an EMBL/GenBank/DDBJ whole genome shotgun (WGS) entry which is preliminary data.</text>
</comment>
<dbReference type="RefSeq" id="WP_322777175.1">
    <property type="nucleotide sequence ID" value="NZ_JARJFB010000105.1"/>
</dbReference>
<reference evidence="7 8" key="1">
    <citation type="submission" date="2023-03" db="EMBL/GenBank/DDBJ databases">
        <title>Host association and intracellularity evolved multiple times independently in the Rickettsiales.</title>
        <authorList>
            <person name="Castelli M."/>
            <person name="Nardi T."/>
            <person name="Gammuto L."/>
            <person name="Bellinzona G."/>
            <person name="Sabaneyeva E."/>
            <person name="Potekhin A."/>
            <person name="Serra V."/>
            <person name="Petroni G."/>
            <person name="Sassera D."/>
        </authorList>
    </citation>
    <scope>NUCLEOTIDE SEQUENCE [LARGE SCALE GENOMIC DNA]</scope>
    <source>
        <strain evidence="7 8">Sr 2-6</strain>
    </source>
</reference>
<dbReference type="Proteomes" id="UP001291687">
    <property type="component" value="Unassembled WGS sequence"/>
</dbReference>
<feature type="transmembrane region" description="Helical" evidence="6">
    <location>
        <begin position="175"/>
        <end position="194"/>
    </location>
</feature>
<keyword evidence="2" id="KW-0813">Transport</keyword>
<evidence type="ECO:0000256" key="1">
    <source>
        <dbReference type="ARBA" id="ARBA00004141"/>
    </source>
</evidence>
<evidence type="ECO:0000313" key="8">
    <source>
        <dbReference type="Proteomes" id="UP001291687"/>
    </source>
</evidence>
<dbReference type="PANTHER" id="PTHR42865:SF8">
    <property type="entry name" value="SERINE_THREONINE TRANSPORTER SSTT"/>
    <property type="match status" value="1"/>
</dbReference>
<protein>
    <submittedName>
        <fullName evidence="7">Sodium:dicarboxylate symporter family protein</fullName>
    </submittedName>
</protein>
<dbReference type="Gene3D" id="1.10.3860.10">
    <property type="entry name" value="Sodium:dicarboxylate symporter"/>
    <property type="match status" value="1"/>
</dbReference>
<dbReference type="InterPro" id="IPR036458">
    <property type="entry name" value="Na:dicarbo_symporter_sf"/>
</dbReference>
<keyword evidence="5 6" id="KW-0472">Membrane</keyword>
<comment type="subcellular location">
    <subcellularLocation>
        <location evidence="1">Membrane</location>
        <topology evidence="1">Multi-pass membrane protein</topology>
    </subcellularLocation>
</comment>
<evidence type="ECO:0000256" key="2">
    <source>
        <dbReference type="ARBA" id="ARBA00022448"/>
    </source>
</evidence>
<evidence type="ECO:0000313" key="7">
    <source>
        <dbReference type="EMBL" id="MEA0971272.1"/>
    </source>
</evidence>
<dbReference type="SUPFAM" id="SSF118215">
    <property type="entry name" value="Proton glutamate symport protein"/>
    <property type="match status" value="1"/>
</dbReference>
<dbReference type="PANTHER" id="PTHR42865">
    <property type="entry name" value="PROTON/GLUTAMATE-ASPARTATE SYMPORTER"/>
    <property type="match status" value="1"/>
</dbReference>
<dbReference type="Pfam" id="PF00375">
    <property type="entry name" value="SDF"/>
    <property type="match status" value="1"/>
</dbReference>
<evidence type="ECO:0000256" key="5">
    <source>
        <dbReference type="ARBA" id="ARBA00023136"/>
    </source>
</evidence>
<organism evidence="7 8">
    <name type="scientific">Candidatus Megaera venefica</name>
    <dbReference type="NCBI Taxonomy" id="2055910"/>
    <lineage>
        <taxon>Bacteria</taxon>
        <taxon>Pseudomonadati</taxon>
        <taxon>Pseudomonadota</taxon>
        <taxon>Alphaproteobacteria</taxon>
        <taxon>Rickettsiales</taxon>
        <taxon>Rickettsiaceae</taxon>
        <taxon>Candidatus Megaera</taxon>
    </lineage>
</organism>
<keyword evidence="4 6" id="KW-1133">Transmembrane helix</keyword>
<keyword evidence="3 6" id="KW-0812">Transmembrane</keyword>
<evidence type="ECO:0000256" key="4">
    <source>
        <dbReference type="ARBA" id="ARBA00022989"/>
    </source>
</evidence>
<feature type="transmembrane region" description="Helical" evidence="6">
    <location>
        <begin position="134"/>
        <end position="154"/>
    </location>
</feature>
<feature type="transmembrane region" description="Helical" evidence="6">
    <location>
        <begin position="322"/>
        <end position="351"/>
    </location>
</feature>
<feature type="transmembrane region" description="Helical" evidence="6">
    <location>
        <begin position="214"/>
        <end position="233"/>
    </location>
</feature>
<accession>A0ABU5NDN7</accession>
<feature type="transmembrane region" description="Helical" evidence="6">
    <location>
        <begin position="299"/>
        <end position="316"/>
    </location>
</feature>
<name>A0ABU5NDN7_9RICK</name>
<proteinExistence type="predicted"/>
<feature type="transmembrane region" description="Helical" evidence="6">
    <location>
        <begin position="34"/>
        <end position="63"/>
    </location>
</feature>
<gene>
    <name evidence="7" type="ORF">Megvenef_01247</name>
</gene>
<sequence length="400" mass="44108">MSILKYLLLFLKQVSVQLAISILLALFLGQKIDVYYVSISYTISFCFIEILILMLPIIVFSFILRALINIKNGSLLLLTIIFLGVTCSNLLALTTAYLFGSLTLPYLNIDHTPDFATKFASSVEVLFNFNLPTLISTEKAMVAGVLLGLLINFLSDNNVVKQMVKVITLSLGDKVSYFLTKIFIPLLPLYVFGFCIKLSYDNALVHLFHQYSRVFLLSMSLVICYIFVLYLIASKGKLKLTFTNLKIMLPAGLTGFSTMSSAATMPVTLKCTEDMTKDKNFADLIIPSTANIHMLGDDLTIIMTALTLLSVFGFVAPNLGSFIPFAFAFSIAKLSCVGIPGASVLVVLPVLQNYLGFTPEMVSILATIYILQDSFGTCANVMGNGAFAMIVRRIFKFIEK</sequence>
<evidence type="ECO:0000256" key="3">
    <source>
        <dbReference type="ARBA" id="ARBA00022692"/>
    </source>
</evidence>
<keyword evidence="8" id="KW-1185">Reference proteome</keyword>
<feature type="transmembrane region" description="Helical" evidence="6">
    <location>
        <begin position="75"/>
        <end position="99"/>
    </location>
</feature>
<feature type="transmembrane region" description="Helical" evidence="6">
    <location>
        <begin position="7"/>
        <end position="28"/>
    </location>
</feature>